<evidence type="ECO:0000313" key="2">
    <source>
        <dbReference type="Proteomes" id="UP000683417"/>
    </source>
</evidence>
<proteinExistence type="predicted"/>
<dbReference type="Proteomes" id="UP000683417">
    <property type="component" value="Unassembled WGS sequence"/>
</dbReference>
<name>A0A9W4GF19_BLUGR</name>
<dbReference type="EMBL" id="CAJHIT010000005">
    <property type="protein sequence ID" value="CAD6502313.1"/>
    <property type="molecule type" value="Genomic_DNA"/>
</dbReference>
<gene>
    <name evidence="1" type="ORF">BGTH12_LOCUS3671</name>
</gene>
<organism evidence="1 2">
    <name type="scientific">Blumeria graminis f. sp. triticale</name>
    <dbReference type="NCBI Taxonomy" id="1689686"/>
    <lineage>
        <taxon>Eukaryota</taxon>
        <taxon>Fungi</taxon>
        <taxon>Dikarya</taxon>
        <taxon>Ascomycota</taxon>
        <taxon>Pezizomycotina</taxon>
        <taxon>Leotiomycetes</taxon>
        <taxon>Erysiphales</taxon>
        <taxon>Erysiphaceae</taxon>
        <taxon>Blumeria</taxon>
    </lineage>
</organism>
<evidence type="ECO:0000313" key="1">
    <source>
        <dbReference type="EMBL" id="CAD6502313.1"/>
    </source>
</evidence>
<comment type="caution">
    <text evidence="1">The sequence shown here is derived from an EMBL/GenBank/DDBJ whole genome shotgun (WGS) entry which is preliminary data.</text>
</comment>
<protein>
    <submittedName>
        <fullName evidence="1">BgTH12-02548</fullName>
    </submittedName>
</protein>
<reference evidence="1" key="1">
    <citation type="submission" date="2020-10" db="EMBL/GenBank/DDBJ databases">
        <authorList>
            <person name="Muller C M."/>
        </authorList>
    </citation>
    <scope>NUCLEOTIDE SEQUENCE</scope>
    <source>
        <strain evidence="1">THUN-12</strain>
    </source>
</reference>
<sequence length="17" mass="1820">MMAADHLATHTNITCSC</sequence>
<dbReference type="AlphaFoldDB" id="A0A9W4GF19"/>
<accession>A0A9W4GF19</accession>